<dbReference type="GeneID" id="38135537"/>
<dbReference type="RefSeq" id="XP_026623712.1">
    <property type="nucleotide sequence ID" value="XM_026767181.1"/>
</dbReference>
<proteinExistence type="predicted"/>
<keyword evidence="1" id="KW-0472">Membrane</keyword>
<gene>
    <name evidence="2" type="ORF">BDQ94DRAFT_148353</name>
</gene>
<evidence type="ECO:0000313" key="3">
    <source>
        <dbReference type="Proteomes" id="UP000253729"/>
    </source>
</evidence>
<name>A0A3F3PUR3_9EURO</name>
<reference evidence="2 3" key="1">
    <citation type="submission" date="2018-07" db="EMBL/GenBank/DDBJ databases">
        <title>The genomes of Aspergillus section Nigri reveals drivers in fungal speciation.</title>
        <authorList>
            <consortium name="DOE Joint Genome Institute"/>
            <person name="Vesth T.C."/>
            <person name="Nybo J."/>
            <person name="Theobald S."/>
            <person name="Brandl J."/>
            <person name="Frisvad J.C."/>
            <person name="Nielsen K.F."/>
            <person name="Lyhne E.K."/>
            <person name="Kogle M.E."/>
            <person name="Kuo A."/>
            <person name="Riley R."/>
            <person name="Clum A."/>
            <person name="Nolan M."/>
            <person name="Lipzen A."/>
            <person name="Salamov A."/>
            <person name="Henrissat B."/>
            <person name="Wiebenga A."/>
            <person name="De vries R.P."/>
            <person name="Grigoriev I.V."/>
            <person name="Mortensen U.H."/>
            <person name="Andersen M.R."/>
            <person name="Baker S.E."/>
        </authorList>
    </citation>
    <scope>NUCLEOTIDE SEQUENCE [LARGE SCALE GENOMIC DNA]</scope>
    <source>
        <strain evidence="2 3">CBS 139.54b</strain>
    </source>
</reference>
<dbReference type="AlphaFoldDB" id="A0A3F3PUR3"/>
<evidence type="ECO:0000256" key="1">
    <source>
        <dbReference type="SAM" id="Phobius"/>
    </source>
</evidence>
<keyword evidence="3" id="KW-1185">Reference proteome</keyword>
<dbReference type="Proteomes" id="UP000253729">
    <property type="component" value="Unassembled WGS sequence"/>
</dbReference>
<evidence type="ECO:0000313" key="2">
    <source>
        <dbReference type="EMBL" id="RDH30690.1"/>
    </source>
</evidence>
<feature type="transmembrane region" description="Helical" evidence="1">
    <location>
        <begin position="6"/>
        <end position="24"/>
    </location>
</feature>
<protein>
    <submittedName>
        <fullName evidence="2">Uncharacterized protein</fullName>
    </submittedName>
</protein>
<keyword evidence="1" id="KW-0812">Transmembrane</keyword>
<sequence>MHAGGSAGTCCVFFNLALFFFLFYPHEVKFILSASDDVGDMVYISTRVMYIN</sequence>
<keyword evidence="1" id="KW-1133">Transmembrane helix</keyword>
<dbReference type="EMBL" id="KZ852059">
    <property type="protein sequence ID" value="RDH30690.1"/>
    <property type="molecule type" value="Genomic_DNA"/>
</dbReference>
<organism evidence="2 3">
    <name type="scientific">Aspergillus welwitschiae</name>
    <dbReference type="NCBI Taxonomy" id="1341132"/>
    <lineage>
        <taxon>Eukaryota</taxon>
        <taxon>Fungi</taxon>
        <taxon>Dikarya</taxon>
        <taxon>Ascomycota</taxon>
        <taxon>Pezizomycotina</taxon>
        <taxon>Eurotiomycetes</taxon>
        <taxon>Eurotiomycetidae</taxon>
        <taxon>Eurotiales</taxon>
        <taxon>Aspergillaceae</taxon>
        <taxon>Aspergillus</taxon>
        <taxon>Aspergillus subgen. Circumdati</taxon>
    </lineage>
</organism>
<accession>A0A3F3PUR3</accession>